<feature type="transmembrane region" description="Helical" evidence="2">
    <location>
        <begin position="367"/>
        <end position="388"/>
    </location>
</feature>
<dbReference type="PANTHER" id="PTHR44329:SF214">
    <property type="entry name" value="PROTEIN KINASE DOMAIN-CONTAINING PROTEIN"/>
    <property type="match status" value="1"/>
</dbReference>
<evidence type="ECO:0000256" key="3">
    <source>
        <dbReference type="SAM" id="SignalP"/>
    </source>
</evidence>
<organism evidence="5 6">
    <name type="scientific">Phytophthora infestans (strain T30-4)</name>
    <name type="common">Potato late blight agent</name>
    <dbReference type="NCBI Taxonomy" id="403677"/>
    <lineage>
        <taxon>Eukaryota</taxon>
        <taxon>Sar</taxon>
        <taxon>Stramenopiles</taxon>
        <taxon>Oomycota</taxon>
        <taxon>Peronosporomycetes</taxon>
        <taxon>Peronosporales</taxon>
        <taxon>Peronosporaceae</taxon>
        <taxon>Phytophthora</taxon>
    </lineage>
</organism>
<dbReference type="InterPro" id="IPR000719">
    <property type="entry name" value="Prot_kinase_dom"/>
</dbReference>
<dbReference type="InterPro" id="IPR011009">
    <property type="entry name" value="Kinase-like_dom_sf"/>
</dbReference>
<keyword evidence="2" id="KW-0812">Transmembrane</keyword>
<protein>
    <submittedName>
        <fullName evidence="5">Protein kinase</fullName>
    </submittedName>
</protein>
<feature type="compositionally biased region" description="Polar residues" evidence="1">
    <location>
        <begin position="342"/>
        <end position="356"/>
    </location>
</feature>
<evidence type="ECO:0000313" key="5">
    <source>
        <dbReference type="EMBL" id="EEY67481.1"/>
    </source>
</evidence>
<dbReference type="eggNOG" id="KOG0192">
    <property type="taxonomic scope" value="Eukaryota"/>
</dbReference>
<evidence type="ECO:0000256" key="1">
    <source>
        <dbReference type="SAM" id="MobiDB-lite"/>
    </source>
</evidence>
<keyword evidence="3" id="KW-0732">Signal</keyword>
<feature type="signal peptide" evidence="3">
    <location>
        <begin position="1"/>
        <end position="23"/>
    </location>
</feature>
<dbReference type="PANTHER" id="PTHR44329">
    <property type="entry name" value="SERINE/THREONINE-PROTEIN KINASE TNNI3K-RELATED"/>
    <property type="match status" value="1"/>
</dbReference>
<dbReference type="GeneID" id="9471156"/>
<feature type="chain" id="PRO_5003013780" evidence="3">
    <location>
        <begin position="24"/>
        <end position="792"/>
    </location>
</feature>
<dbReference type="GO" id="GO:0005524">
    <property type="term" value="F:ATP binding"/>
    <property type="evidence" value="ECO:0007669"/>
    <property type="project" value="InterPro"/>
</dbReference>
<reference evidence="6" key="1">
    <citation type="journal article" date="2009" name="Nature">
        <title>Genome sequence and analysis of the Irish potato famine pathogen Phytophthora infestans.</title>
        <authorList>
            <consortium name="The Broad Institute Genome Sequencing Platform"/>
            <person name="Haas B.J."/>
            <person name="Kamoun S."/>
            <person name="Zody M.C."/>
            <person name="Jiang R.H."/>
            <person name="Handsaker R.E."/>
            <person name="Cano L.M."/>
            <person name="Grabherr M."/>
            <person name="Kodira C.D."/>
            <person name="Raffaele S."/>
            <person name="Torto-Alalibo T."/>
            <person name="Bozkurt T.O."/>
            <person name="Ah-Fong A.M."/>
            <person name="Alvarado L."/>
            <person name="Anderson V.L."/>
            <person name="Armstrong M.R."/>
            <person name="Avrova A."/>
            <person name="Baxter L."/>
            <person name="Beynon J."/>
            <person name="Boevink P.C."/>
            <person name="Bollmann S.R."/>
            <person name="Bos J.I."/>
            <person name="Bulone V."/>
            <person name="Cai G."/>
            <person name="Cakir C."/>
            <person name="Carrington J.C."/>
            <person name="Chawner M."/>
            <person name="Conti L."/>
            <person name="Costanzo S."/>
            <person name="Ewan R."/>
            <person name="Fahlgren N."/>
            <person name="Fischbach M.A."/>
            <person name="Fugelstad J."/>
            <person name="Gilroy E.M."/>
            <person name="Gnerre S."/>
            <person name="Green P.J."/>
            <person name="Grenville-Briggs L.J."/>
            <person name="Griffith J."/>
            <person name="Grunwald N.J."/>
            <person name="Horn K."/>
            <person name="Horner N.R."/>
            <person name="Hu C.H."/>
            <person name="Huitema E."/>
            <person name="Jeong D.H."/>
            <person name="Jones A.M."/>
            <person name="Jones J.D."/>
            <person name="Jones R.W."/>
            <person name="Karlsson E.K."/>
            <person name="Kunjeti S.G."/>
            <person name="Lamour K."/>
            <person name="Liu Z."/>
            <person name="Ma L."/>
            <person name="Maclean D."/>
            <person name="Chibucos M.C."/>
            <person name="McDonald H."/>
            <person name="McWalters J."/>
            <person name="Meijer H.J."/>
            <person name="Morgan W."/>
            <person name="Morris P.F."/>
            <person name="Munro C.A."/>
            <person name="O'Neill K."/>
            <person name="Ospina-Giraldo M."/>
            <person name="Pinzon A."/>
            <person name="Pritchard L."/>
            <person name="Ramsahoye B."/>
            <person name="Ren Q."/>
            <person name="Restrepo S."/>
            <person name="Roy S."/>
            <person name="Sadanandom A."/>
            <person name="Savidor A."/>
            <person name="Schornack S."/>
            <person name="Schwartz D.C."/>
            <person name="Schumann U.D."/>
            <person name="Schwessinger B."/>
            <person name="Seyer L."/>
            <person name="Sharpe T."/>
            <person name="Silvar C."/>
            <person name="Song J."/>
            <person name="Studholme D.J."/>
            <person name="Sykes S."/>
            <person name="Thines M."/>
            <person name="van de Vondervoort P.J."/>
            <person name="Phuntumart V."/>
            <person name="Wawra S."/>
            <person name="Weide R."/>
            <person name="Win J."/>
            <person name="Young C."/>
            <person name="Zhou S."/>
            <person name="Fry W."/>
            <person name="Meyers B.C."/>
            <person name="van West P."/>
            <person name="Ristaino J."/>
            <person name="Govers F."/>
            <person name="Birch P.R."/>
            <person name="Whisson S.C."/>
            <person name="Judelson H.S."/>
            <person name="Nusbaum C."/>
        </authorList>
    </citation>
    <scope>NUCLEOTIDE SEQUENCE [LARGE SCALE GENOMIC DNA]</scope>
    <source>
        <strain evidence="6">T30-4</strain>
    </source>
</reference>
<dbReference type="GO" id="GO:0004674">
    <property type="term" value="F:protein serine/threonine kinase activity"/>
    <property type="evidence" value="ECO:0007669"/>
    <property type="project" value="TreeGrafter"/>
</dbReference>
<dbReference type="Proteomes" id="UP000006643">
    <property type="component" value="Unassembled WGS sequence"/>
</dbReference>
<evidence type="ECO:0000313" key="6">
    <source>
        <dbReference type="Proteomes" id="UP000006643"/>
    </source>
</evidence>
<dbReference type="Gene3D" id="1.10.510.10">
    <property type="entry name" value="Transferase(Phosphotransferase) domain 1"/>
    <property type="match status" value="2"/>
</dbReference>
<dbReference type="OrthoDB" id="4062651at2759"/>
<feature type="compositionally biased region" description="Low complexity" evidence="1">
    <location>
        <begin position="38"/>
        <end position="80"/>
    </location>
</feature>
<dbReference type="AlphaFoldDB" id="D0NWP8"/>
<keyword evidence="2" id="KW-1133">Transmembrane helix</keyword>
<dbReference type="PROSITE" id="PS50011">
    <property type="entry name" value="PROTEIN_KINASE_DOM"/>
    <property type="match status" value="1"/>
</dbReference>
<dbReference type="EMBL" id="DS028177">
    <property type="protein sequence ID" value="EEY67481.1"/>
    <property type="molecule type" value="Genomic_DNA"/>
</dbReference>
<dbReference type="Pfam" id="PF07714">
    <property type="entry name" value="PK_Tyr_Ser-Thr"/>
    <property type="match status" value="2"/>
</dbReference>
<keyword evidence="5" id="KW-0418">Kinase</keyword>
<proteinExistence type="predicted"/>
<dbReference type="HOGENOM" id="CLU_000288_63_45_1"/>
<feature type="region of interest" description="Disordered" evidence="1">
    <location>
        <begin position="336"/>
        <end position="359"/>
    </location>
</feature>
<feature type="domain" description="Protein kinase" evidence="4">
    <location>
        <begin position="553"/>
        <end position="792"/>
    </location>
</feature>
<keyword evidence="6" id="KW-1185">Reference proteome</keyword>
<dbReference type="KEGG" id="pif:PITG_17575"/>
<dbReference type="InterPro" id="IPR051681">
    <property type="entry name" value="Ser/Thr_Kinases-Pseudokinases"/>
</dbReference>
<name>D0NWP8_PHYIT</name>
<keyword evidence="5" id="KW-0808">Transferase</keyword>
<dbReference type="SUPFAM" id="SSF56112">
    <property type="entry name" value="Protein kinase-like (PK-like)"/>
    <property type="match status" value="1"/>
</dbReference>
<dbReference type="RefSeq" id="XP_002896454.1">
    <property type="nucleotide sequence ID" value="XM_002896408.1"/>
</dbReference>
<dbReference type="STRING" id="403677.D0NWP8"/>
<feature type="region of interest" description="Disordered" evidence="1">
    <location>
        <begin position="31"/>
        <end position="80"/>
    </location>
</feature>
<keyword evidence="2" id="KW-0472">Membrane</keyword>
<dbReference type="VEuPathDB" id="FungiDB:PITG_17575"/>
<dbReference type="InParanoid" id="D0NWP8"/>
<evidence type="ECO:0000259" key="4">
    <source>
        <dbReference type="PROSITE" id="PS50011"/>
    </source>
</evidence>
<dbReference type="InterPro" id="IPR001245">
    <property type="entry name" value="Ser-Thr/Tyr_kinase_cat_dom"/>
</dbReference>
<feature type="transmembrane region" description="Helical" evidence="2">
    <location>
        <begin position="487"/>
        <end position="508"/>
    </location>
</feature>
<gene>
    <name evidence="5" type="ORF">PITG_17575</name>
</gene>
<sequence>MKRTRKLIKVLASLLLLVQFCHSWSHPNSCGDESSEVSHPSPTPAATSAASESYSSASSRSSGSAPTSSSRGSDGSSSSCGCSLRPTLVSASSARGSSSFPDTVTSDIAQQLYDRFQAGDEVEQMVLEDVPAVIRARLESLSLSFEDLPGLMQRAVLWDTGFVVTSHQRAVQLWTLDNRTMADIAVSAEAFEEAGCDAVTCTASNGDNVEMYSSCSQGPAQMLAASKCVVEMFDSTESSNATLWSTSGNSSTVPDIRVAKSTGTAECGCGYTIYSIQTATSNEQATATGVCPAGEWSGSLVIPCYGSDSIPESIAARVTPPKGTDWVTRWILEHGGPRRTTESSAPSQGSASATTESGRKNGGGFSLWWLLLILLIIALLIVATIVACRHCHRLSRFHTPLDNTTYIFVGGRMWAKNNLWDEKSSFWWVTPCSDLIVRSPLCISLWLRVEAALTFAFTPAMSSSSSISSSGSSSSNDTSNQSYNMGLLIPIIGVAMLLLLGGACCCWMHRQCRKLGRKAEAYELGSDSGPNYVWRLLQEDQNLARIRIPYKEIKIRALLSRSQTREIRLGEYRNQQVVVKRLLKAKRSHLFHVQEFIYQIQIRSTLAHPNIVTLLGVAWNSVADVMLVMEHYPSGDLFSYLQNYSNYTSWERGKYRLAIGIARALVYLHSQPTPVAHRELRAIIIVPLLVHPYWSAPEVLRGRPYTAKSDVYAFGVLLTELDTATAPFHDAVSPIGTKLKPIQILNEVMQGTLRPSFSPECPRRIRVIGVGCYQHDPDRRPTATQLLRLLEA</sequence>
<accession>D0NWP8</accession>
<evidence type="ECO:0000256" key="2">
    <source>
        <dbReference type="SAM" id="Phobius"/>
    </source>
</evidence>